<gene>
    <name evidence="3" type="ORF">HYH02_011899</name>
</gene>
<sequence>MLAHPYLVQTFEYGLCQLDSSFEGLRSRALGSIFGLSDLCAASPPQQQPTGGLTLGASSRGNIAAGVTDTAASAAYSEEQFSVLATPDSFDGPNAPEPVLPTRPVDCVDVLKQLGAAPGKYVVQIVSEWCDEGTLHAAIRKGVFKANPQHRRSRTWALRALLRTAREVALGMCHLHSINIIHGDLKPGNVLLKSSRVDSRGFVAKVADFGLSRLLPATADGEGQYVPTSEWATVAYMAGEYLDNKLCKSSDVYSFGVLLWQMFTGKAPFAGHHEAQVAVGVMTGSLHLEWPPNMPPPLARLGQACCRHEPEQRPTFKECIVALAGIEAQVREAAANAKQRFATISASASQRGIALLGASSSSGAVFGPSTLPTGASALDMSLGATGGAQGPASSAAVFGAGAGPAHVGYSSSCNNYGYLNFPSGFTSVGPVPYAHVATATAFVSAGCEDANATANANAASANAPQALQQAGAMQYPQQQQQQMYAPYLYQQPYMHIVHHHHHAAAPQQQQQQHVPLRTCFSMEQPSSMMMGYGGAAGGAAAAGAAGAAVSSTVGGVLDSAANAEPPLFMSLAHSAANLMHVAASASRSTLCTMPGEDGGPATATGAASLRTPLPQTPHGGAGSLEAAGSGLSDAAVLVDGAGQAGAGVPAVAAIDASTACAAAPAAAESSMAFSVGSAALMPAGFLHNGIFANLPDDASAGTNHAQGGVQGPAAAMAAAATAAAAARAAGNAAAAAAAMSADDAITGRAGAANSSGTTPSPAANGGGSNTVRPALHFNRPDIGFDCAPSAAAPVPVPAAASAPSARAGSASTSAAAFRSANGVAPNVLGLPPSPLLGEPWVQSPIAGGGLGRLEQRLQGHSSFVSYADIAQQSAALFMAGGSTGGGDYSLMPTSEPSCAAATSAHGGGGGGGAATGATAAAAAARSGRAAQLPSAGLSSASAASCGTAGTALTTGIMTTYGGGAGSTALGSSMIWSASMYGTSPPLHGMMRDTHALPFYQAGAAGALAVAAAGAAAAGSASSATSANVSSSCHAPVIPATTAPSTAPVQQPTQGQTQPQTPQTPHTPPPQALHAPQAPQQRPLAPAVPPFARLYASAGPATDRQSSVPVPAAGAAATASLGAAGPAASNTSSAAAAILSNAAAAGPYGSPGSNCGNGGGGGGMAAGAARGGIYAAAAAAASSPGATPSPTPTHLGAAAATGYYCGSSLSERLMSHRSGGRYGESPGNLFSVPEVNSGSCDGFNAPSFGALCGTRAANGSGGGDGGSSGGGGGQRALAGVPSPKRAPTGMQMHQMHVQMHMQMHQQHLQQQQVTMQHAAMQQAVAMHHYQQQQPQYVQPYPPSAFSPMHAAGRLFPGSFGMPAAPAAGSSPYASGGGTAGSANTTEPQNSGSAAAAAAAALQPQPQSQGATAGTVAGNGSGSGGGFGYRTLPGYNSNGAWSTVRKLPVPPQYLGAAPGSAGGSGGGANGGMGGSAGGTGGGLLSAVPMPMLMHSMGSGRRGSSGMMLQHVPEDDGDGGIGL</sequence>
<dbReference type="GO" id="GO:0004674">
    <property type="term" value="F:protein serine/threonine kinase activity"/>
    <property type="evidence" value="ECO:0007669"/>
    <property type="project" value="TreeGrafter"/>
</dbReference>
<feature type="region of interest" description="Disordered" evidence="1">
    <location>
        <begin position="594"/>
        <end position="625"/>
    </location>
</feature>
<name>A0A835SYQ1_9CHLO</name>
<dbReference type="PROSITE" id="PS50011">
    <property type="entry name" value="PROTEIN_KINASE_DOM"/>
    <property type="match status" value="1"/>
</dbReference>
<keyword evidence="4" id="KW-1185">Reference proteome</keyword>
<evidence type="ECO:0000313" key="3">
    <source>
        <dbReference type="EMBL" id="KAG2435608.1"/>
    </source>
</evidence>
<dbReference type="PANTHER" id="PTHR44329:SF261">
    <property type="entry name" value="ZINC FINGER CONTAINING PROTEIN KINASE-RELATED"/>
    <property type="match status" value="1"/>
</dbReference>
<dbReference type="SUPFAM" id="SSF56112">
    <property type="entry name" value="Protein kinase-like (PK-like)"/>
    <property type="match status" value="1"/>
</dbReference>
<feature type="compositionally biased region" description="Low complexity" evidence="1">
    <location>
        <begin position="1071"/>
        <end position="1084"/>
    </location>
</feature>
<feature type="compositionally biased region" description="Polar residues" evidence="1">
    <location>
        <begin position="752"/>
        <end position="761"/>
    </location>
</feature>
<proteinExistence type="predicted"/>
<dbReference type="Pfam" id="PF07714">
    <property type="entry name" value="PK_Tyr_Ser-Thr"/>
    <property type="match status" value="1"/>
</dbReference>
<accession>A0A835SYQ1</accession>
<feature type="compositionally biased region" description="Low complexity" evidence="1">
    <location>
        <begin position="1045"/>
        <end position="1063"/>
    </location>
</feature>
<evidence type="ECO:0000259" key="2">
    <source>
        <dbReference type="PROSITE" id="PS50011"/>
    </source>
</evidence>
<dbReference type="Gene3D" id="1.10.510.10">
    <property type="entry name" value="Transferase(Phosphotransferase) domain 1"/>
    <property type="match status" value="1"/>
</dbReference>
<feature type="domain" description="Protein kinase" evidence="2">
    <location>
        <begin position="19"/>
        <end position="326"/>
    </location>
</feature>
<dbReference type="InterPro" id="IPR001245">
    <property type="entry name" value="Ser-Thr/Tyr_kinase_cat_dom"/>
</dbReference>
<dbReference type="OrthoDB" id="1668230at2759"/>
<dbReference type="PROSITE" id="PS00108">
    <property type="entry name" value="PROTEIN_KINASE_ST"/>
    <property type="match status" value="1"/>
</dbReference>
<feature type="region of interest" description="Disordered" evidence="1">
    <location>
        <begin position="1365"/>
        <end position="1415"/>
    </location>
</feature>
<dbReference type="InterPro" id="IPR051681">
    <property type="entry name" value="Ser/Thr_Kinases-Pseudokinases"/>
</dbReference>
<comment type="caution">
    <text evidence="3">The sequence shown here is derived from an EMBL/GenBank/DDBJ whole genome shotgun (WGS) entry which is preliminary data.</text>
</comment>
<feature type="region of interest" description="Disordered" evidence="1">
    <location>
        <begin position="1258"/>
        <end position="1286"/>
    </location>
</feature>
<protein>
    <recommendedName>
        <fullName evidence="2">Protein kinase domain-containing protein</fullName>
    </recommendedName>
</protein>
<dbReference type="PANTHER" id="PTHR44329">
    <property type="entry name" value="SERINE/THREONINE-PROTEIN KINASE TNNI3K-RELATED"/>
    <property type="match status" value="1"/>
</dbReference>
<dbReference type="Proteomes" id="UP000613740">
    <property type="component" value="Unassembled WGS sequence"/>
</dbReference>
<dbReference type="InterPro" id="IPR008271">
    <property type="entry name" value="Ser/Thr_kinase_AS"/>
</dbReference>
<feature type="compositionally biased region" description="Gly residues" evidence="1">
    <location>
        <begin position="1258"/>
        <end position="1273"/>
    </location>
</feature>
<evidence type="ECO:0000256" key="1">
    <source>
        <dbReference type="SAM" id="MobiDB-lite"/>
    </source>
</evidence>
<dbReference type="InterPro" id="IPR011009">
    <property type="entry name" value="Kinase-like_dom_sf"/>
</dbReference>
<feature type="compositionally biased region" description="Polar residues" evidence="1">
    <location>
        <begin position="1382"/>
        <end position="1391"/>
    </location>
</feature>
<dbReference type="GO" id="GO:0005524">
    <property type="term" value="F:ATP binding"/>
    <property type="evidence" value="ECO:0007669"/>
    <property type="project" value="InterPro"/>
</dbReference>
<dbReference type="InterPro" id="IPR000719">
    <property type="entry name" value="Prot_kinase_dom"/>
</dbReference>
<evidence type="ECO:0000313" key="4">
    <source>
        <dbReference type="Proteomes" id="UP000613740"/>
    </source>
</evidence>
<dbReference type="EMBL" id="JAEHOD010000052">
    <property type="protein sequence ID" value="KAG2435608.1"/>
    <property type="molecule type" value="Genomic_DNA"/>
</dbReference>
<organism evidence="3 4">
    <name type="scientific">Chlamydomonas schloesseri</name>
    <dbReference type="NCBI Taxonomy" id="2026947"/>
    <lineage>
        <taxon>Eukaryota</taxon>
        <taxon>Viridiplantae</taxon>
        <taxon>Chlorophyta</taxon>
        <taxon>core chlorophytes</taxon>
        <taxon>Chlorophyceae</taxon>
        <taxon>CS clade</taxon>
        <taxon>Chlamydomonadales</taxon>
        <taxon>Chlamydomonadaceae</taxon>
        <taxon>Chlamydomonas</taxon>
    </lineage>
</organism>
<feature type="region of interest" description="Disordered" evidence="1">
    <location>
        <begin position="1037"/>
        <end position="1084"/>
    </location>
</feature>
<dbReference type="SMART" id="SM00220">
    <property type="entry name" value="S_TKc"/>
    <property type="match status" value="1"/>
</dbReference>
<reference evidence="3" key="1">
    <citation type="journal article" date="2020" name="bioRxiv">
        <title>Comparative genomics of Chlamydomonas.</title>
        <authorList>
            <person name="Craig R.J."/>
            <person name="Hasan A.R."/>
            <person name="Ness R.W."/>
            <person name="Keightley P.D."/>
        </authorList>
    </citation>
    <scope>NUCLEOTIDE SEQUENCE</scope>
    <source>
        <strain evidence="3">CCAP 11/173</strain>
    </source>
</reference>
<feature type="region of interest" description="Disordered" evidence="1">
    <location>
        <begin position="748"/>
        <end position="770"/>
    </location>
</feature>